<dbReference type="Gene3D" id="1.10.10.10">
    <property type="entry name" value="Winged helix-like DNA-binding domain superfamily/Winged helix DNA-binding domain"/>
    <property type="match status" value="1"/>
</dbReference>
<keyword evidence="3" id="KW-0804">Transcription</keyword>
<dbReference type="PRINTS" id="PR00038">
    <property type="entry name" value="HTHLUXR"/>
</dbReference>
<evidence type="ECO:0000259" key="4">
    <source>
        <dbReference type="PROSITE" id="PS50043"/>
    </source>
</evidence>
<dbReference type="SUPFAM" id="SSF46894">
    <property type="entry name" value="C-terminal effector domain of the bipartite response regulators"/>
    <property type="match status" value="1"/>
</dbReference>
<organism evidence="5 6">
    <name type="scientific">Shewanella hanedai</name>
    <name type="common">Alteromonas hanedai</name>
    <dbReference type="NCBI Taxonomy" id="25"/>
    <lineage>
        <taxon>Bacteria</taxon>
        <taxon>Pseudomonadati</taxon>
        <taxon>Pseudomonadota</taxon>
        <taxon>Gammaproteobacteria</taxon>
        <taxon>Alteromonadales</taxon>
        <taxon>Shewanellaceae</taxon>
        <taxon>Shewanella</taxon>
    </lineage>
</organism>
<dbReference type="InterPro" id="IPR000792">
    <property type="entry name" value="Tscrpt_reg_LuxR_C"/>
</dbReference>
<keyword evidence="1" id="KW-0805">Transcription regulation</keyword>
<dbReference type="Proteomes" id="UP000318126">
    <property type="component" value="Unassembled WGS sequence"/>
</dbReference>
<evidence type="ECO:0000256" key="3">
    <source>
        <dbReference type="ARBA" id="ARBA00023163"/>
    </source>
</evidence>
<dbReference type="GO" id="GO:0003677">
    <property type="term" value="F:DNA binding"/>
    <property type="evidence" value="ECO:0007669"/>
    <property type="project" value="UniProtKB-KW"/>
</dbReference>
<dbReference type="RefSeq" id="WP_143562665.1">
    <property type="nucleotide sequence ID" value="NZ_BMPL01000001.1"/>
</dbReference>
<dbReference type="InterPro" id="IPR027417">
    <property type="entry name" value="P-loop_NTPase"/>
</dbReference>
<evidence type="ECO:0000313" key="6">
    <source>
        <dbReference type="Proteomes" id="UP000318126"/>
    </source>
</evidence>
<reference evidence="6" key="1">
    <citation type="submission" date="2019-07" db="EMBL/GenBank/DDBJ databases">
        <title>Shewanella sp. YLB-08 draft genomic sequence.</title>
        <authorList>
            <person name="Yu L."/>
        </authorList>
    </citation>
    <scope>NUCLEOTIDE SEQUENCE [LARGE SCALE GENOMIC DNA]</scope>
    <source>
        <strain evidence="6">JCM 20706</strain>
    </source>
</reference>
<proteinExistence type="predicted"/>
<protein>
    <recommendedName>
        <fullName evidence="4">HTH luxR-type domain-containing protein</fullName>
    </recommendedName>
</protein>
<dbReference type="OrthoDB" id="9774661at2"/>
<gene>
    <name evidence="5" type="ORF">FN961_00900</name>
</gene>
<keyword evidence="2" id="KW-0238">DNA-binding</keyword>
<dbReference type="PROSITE" id="PS50043">
    <property type="entry name" value="HTH_LUXR_2"/>
    <property type="match status" value="1"/>
</dbReference>
<dbReference type="PANTHER" id="PTHR44688">
    <property type="entry name" value="DNA-BINDING TRANSCRIPTIONAL ACTIVATOR DEVR_DOSR"/>
    <property type="match status" value="1"/>
</dbReference>
<accession>A0A553JUW5</accession>
<evidence type="ECO:0000313" key="5">
    <source>
        <dbReference type="EMBL" id="TRY16220.1"/>
    </source>
</evidence>
<dbReference type="EMBL" id="VKGK01000001">
    <property type="protein sequence ID" value="TRY16220.1"/>
    <property type="molecule type" value="Genomic_DNA"/>
</dbReference>
<dbReference type="Pfam" id="PF00196">
    <property type="entry name" value="GerE"/>
    <property type="match status" value="1"/>
</dbReference>
<dbReference type="InterPro" id="IPR036388">
    <property type="entry name" value="WH-like_DNA-bd_sf"/>
</dbReference>
<dbReference type="SMART" id="SM00421">
    <property type="entry name" value="HTH_LUXR"/>
    <property type="match status" value="1"/>
</dbReference>
<dbReference type="AlphaFoldDB" id="A0A553JUW5"/>
<keyword evidence="6" id="KW-1185">Reference proteome</keyword>
<name>A0A553JUW5_SHEHA</name>
<evidence type="ECO:0000256" key="2">
    <source>
        <dbReference type="ARBA" id="ARBA00023125"/>
    </source>
</evidence>
<sequence>MMSQNSTVLRAKLLEDALEQSSGNTVLLIAPVGFGKTSLILQHQQEYQNDNQALDYCISGKDGQWLEHLESILDKVTSLDTVYLDDWDDIEPALWQKLHPLFTLEQCRLVLAGRNINGLNRLSASLLQTCTLLGPDALAFSYSDIESLSPSNYVVSASQLFSMTLGCPFLVMLAISESNVTSSIEQLELKLIQHPVLHQLLFQEVLSNLNEFDSSKVRLLCIDPLLAKRLFTEFEQLAMSELVERVFSGLNLKSDTDWALLPVVQQVMQSLWLREDAAAFHNAYLILAEQYAAQGDVVNAIRLMMACGEVRLAVSLLRQQGGLLQWIRHGLGNLESILLQFSPQEWLAFDEIAWLACIVSLKRGDVDKARKLINRHYRDDSFDWSVADAFVCLYEGLNLSQKQRDFFIRLQIDSSEKLSGNNILTDDGLGSFAGALINNILLLIAIQQGAVEEAERYLAAARAYYQQELDADYGEAFLDIHQSHISMLKMEPEVSSAYLTRVSTRVQSVFSQDKSIRVAMLAVKRELAFYRGLIPSLAVMDKLVREVNHSEAWFDLYAAVYTLAAKTALHYNKPESLELWLKAAGEHSQKHRLAHLELLLNYLARLAQFSHPTVKDKFESYIHPLPDDPISLPWRLLQLHLELQMQSSSLRDELLTQALQFSESQQHGLLACQCRLMLAINQGDEVKLTHEVAIVEASGYLQLVWQLRAWIPKDQLTDILNRHNRTRLIQEPKKQEKSTLLSVKETAVMALVSCKRRNKEIAIELDISEQTVKFHLKSVYKKLGVSSRKQAVTALAASLARSKKLEA</sequence>
<dbReference type="PANTHER" id="PTHR44688:SF16">
    <property type="entry name" value="DNA-BINDING TRANSCRIPTIONAL ACTIVATOR DEVR_DOSR"/>
    <property type="match status" value="1"/>
</dbReference>
<evidence type="ECO:0000256" key="1">
    <source>
        <dbReference type="ARBA" id="ARBA00023015"/>
    </source>
</evidence>
<dbReference type="CDD" id="cd06170">
    <property type="entry name" value="LuxR_C_like"/>
    <property type="match status" value="1"/>
</dbReference>
<dbReference type="InterPro" id="IPR016032">
    <property type="entry name" value="Sig_transdc_resp-reg_C-effctor"/>
</dbReference>
<dbReference type="SUPFAM" id="SSF52540">
    <property type="entry name" value="P-loop containing nucleoside triphosphate hydrolases"/>
    <property type="match status" value="1"/>
</dbReference>
<comment type="caution">
    <text evidence="5">The sequence shown here is derived from an EMBL/GenBank/DDBJ whole genome shotgun (WGS) entry which is preliminary data.</text>
</comment>
<feature type="domain" description="HTH luxR-type" evidence="4">
    <location>
        <begin position="734"/>
        <end position="799"/>
    </location>
</feature>
<dbReference type="GO" id="GO:0006355">
    <property type="term" value="P:regulation of DNA-templated transcription"/>
    <property type="evidence" value="ECO:0007669"/>
    <property type="project" value="InterPro"/>
</dbReference>